<keyword evidence="2" id="KW-1133">Transmembrane helix</keyword>
<evidence type="ECO:0000313" key="4">
    <source>
        <dbReference type="Proteomes" id="UP000054928"/>
    </source>
</evidence>
<accession>A0A0P1AJE8</accession>
<evidence type="ECO:0008006" key="5">
    <source>
        <dbReference type="Google" id="ProtNLM"/>
    </source>
</evidence>
<keyword evidence="2" id="KW-0472">Membrane</keyword>
<dbReference type="OMA" id="RITHDSH"/>
<evidence type="ECO:0000256" key="1">
    <source>
        <dbReference type="SAM" id="MobiDB-lite"/>
    </source>
</evidence>
<proteinExistence type="predicted"/>
<dbReference type="GeneID" id="36406873"/>
<dbReference type="EMBL" id="CCYD01000553">
    <property type="protein sequence ID" value="CEG41476.1"/>
    <property type="molecule type" value="Genomic_DNA"/>
</dbReference>
<feature type="transmembrane region" description="Helical" evidence="2">
    <location>
        <begin position="559"/>
        <end position="580"/>
    </location>
</feature>
<name>A0A0P1AJE8_PLAHL</name>
<dbReference type="RefSeq" id="XP_024577845.1">
    <property type="nucleotide sequence ID" value="XM_024727250.1"/>
</dbReference>
<protein>
    <recommendedName>
        <fullName evidence="5">Transmembrane protein</fullName>
    </recommendedName>
</protein>
<feature type="transmembrane region" description="Helical" evidence="2">
    <location>
        <begin position="420"/>
        <end position="440"/>
    </location>
</feature>
<feature type="transmembrane region" description="Helical" evidence="2">
    <location>
        <begin position="374"/>
        <end position="399"/>
    </location>
</feature>
<dbReference type="Proteomes" id="UP000054928">
    <property type="component" value="Unassembled WGS sequence"/>
</dbReference>
<feature type="transmembrane region" description="Helical" evidence="2">
    <location>
        <begin position="464"/>
        <end position="485"/>
    </location>
</feature>
<dbReference type="AlphaFoldDB" id="A0A0P1AJE8"/>
<organism evidence="3 4">
    <name type="scientific">Plasmopara halstedii</name>
    <name type="common">Downy mildew of sunflower</name>
    <dbReference type="NCBI Taxonomy" id="4781"/>
    <lineage>
        <taxon>Eukaryota</taxon>
        <taxon>Sar</taxon>
        <taxon>Stramenopiles</taxon>
        <taxon>Oomycota</taxon>
        <taxon>Peronosporomycetes</taxon>
        <taxon>Peronosporales</taxon>
        <taxon>Peronosporaceae</taxon>
        <taxon>Plasmopara</taxon>
    </lineage>
</organism>
<keyword evidence="2" id="KW-0812">Transmembrane</keyword>
<evidence type="ECO:0000313" key="3">
    <source>
        <dbReference type="EMBL" id="CEG41476.1"/>
    </source>
</evidence>
<reference evidence="4" key="1">
    <citation type="submission" date="2014-09" db="EMBL/GenBank/DDBJ databases">
        <authorList>
            <person name="Sharma Rahul"/>
            <person name="Thines Marco"/>
        </authorList>
    </citation>
    <scope>NUCLEOTIDE SEQUENCE [LARGE SCALE GENOMIC DNA]</scope>
</reference>
<dbReference type="OrthoDB" id="64243at2759"/>
<feature type="region of interest" description="Disordered" evidence="1">
    <location>
        <begin position="1"/>
        <end position="22"/>
    </location>
</feature>
<sequence>MQPGQQETGFLGTFQPKSQGNTQSVNALSRFTSMFDRKSRYVVRVSPTQKGATWRGYGTGRARSKQKLTKWQVFNLVRRLAVVAAAFQYLSLSMLATRGTLEVLLSVPAPKQSFGVLKTSLIAGYLGDHLIRDSKLVQDILGGDTRPRDHILFLESDTQVSTSKCTEVPRFNPNIYNYDFLTRTYEEITNDSSYNTTVLTDLELVVVVVDCTSTPLTRDDLANVRLFNLVRSRKDPTDIFLVDMLLSMQDYAMQSHKKFGPALALQVSIIQDMQQAITKTLFMMALTYPYQRALKLEVYDFIRITHDSHTELRSVPRDPTTDPIRHLITSRKRGFYNHDVQSNLHSVYSKLDLSNGKAALTTWEYYGESQIDDAWAWVHGIHFFFGTQTLLSLVIVAIVSYQKIKVGKIWIGDPFSSVSTLAFVSRGFLVVISWYINAFWTLREYALMNAATLSRTEPIHVHEELVHCDVLVVFLGFVAFLSWLARERIDPAVAIFLFELVHDNRLRIIATFPAVLSEVVSYSSWMNQLGDVPKTAAVAAMSPLSFWCTIQIPQVDIKFLAASFSPKVGLLVLFACYAALRKLYRKVFPERVIVKSGQSVAMSGNDKSKAAVKGHLTNFEISTGAELQTRFGIISDYNNYVYFKGMKFASADGVYCSGYVIVNNKLLVRSKQLLGIIMMKIVRTRLTNIYAYEVDGNTVKDTARLVFPETFHGRNYGD</sequence>
<keyword evidence="4" id="KW-1185">Reference proteome</keyword>
<evidence type="ECO:0000256" key="2">
    <source>
        <dbReference type="SAM" id="Phobius"/>
    </source>
</evidence>